<dbReference type="eggNOG" id="COG1119">
    <property type="taxonomic scope" value="Bacteria"/>
</dbReference>
<dbReference type="InterPro" id="IPR027417">
    <property type="entry name" value="P-loop_NTPase"/>
</dbReference>
<comment type="similarity">
    <text evidence="1">Belongs to the ABC transporter superfamily. Drug exporter-2 (TC 3.A.1.117) family.</text>
</comment>
<evidence type="ECO:0000256" key="1">
    <source>
        <dbReference type="ARBA" id="ARBA00006526"/>
    </source>
</evidence>
<protein>
    <submittedName>
        <fullName evidence="5">Molybdenum ABC transporter ATP-binding protein</fullName>
    </submittedName>
</protein>
<dbReference type="FunFam" id="3.40.50.300:FF:000866">
    <property type="entry name" value="Molybdate ABC transporter ATP-binding protein ModF"/>
    <property type="match status" value="1"/>
</dbReference>
<name>A0A095UG88_9GAMM</name>
<gene>
    <name evidence="5" type="ORF">HA49_09375</name>
</gene>
<keyword evidence="3 5" id="KW-0067">ATP-binding</keyword>
<accession>A0A095UG88</accession>
<proteinExistence type="inferred from homology"/>
<keyword evidence="6" id="KW-1185">Reference proteome</keyword>
<feature type="domain" description="ABC transporter" evidence="4">
    <location>
        <begin position="261"/>
        <end position="493"/>
    </location>
</feature>
<evidence type="ECO:0000256" key="3">
    <source>
        <dbReference type="ARBA" id="ARBA00022840"/>
    </source>
</evidence>
<dbReference type="GO" id="GO:0005524">
    <property type="term" value="F:ATP binding"/>
    <property type="evidence" value="ECO:0007669"/>
    <property type="project" value="UniProtKB-KW"/>
</dbReference>
<dbReference type="NCBIfam" id="NF008186">
    <property type="entry name" value="PRK10938.1"/>
    <property type="match status" value="1"/>
</dbReference>
<evidence type="ECO:0000259" key="4">
    <source>
        <dbReference type="PROSITE" id="PS50893"/>
    </source>
</evidence>
<evidence type="ECO:0000256" key="2">
    <source>
        <dbReference type="ARBA" id="ARBA00022741"/>
    </source>
</evidence>
<keyword evidence="2" id="KW-0547">Nucleotide-binding</keyword>
<dbReference type="PANTHER" id="PTHR43158">
    <property type="entry name" value="SKFA PEPTIDE EXPORT ATP-BINDING PROTEIN SKFE"/>
    <property type="match status" value="1"/>
</dbReference>
<dbReference type="Pfam" id="PF00005">
    <property type="entry name" value="ABC_tran"/>
    <property type="match status" value="2"/>
</dbReference>
<dbReference type="SMART" id="SM00382">
    <property type="entry name" value="AAA"/>
    <property type="match status" value="2"/>
</dbReference>
<feature type="domain" description="ABC transporter" evidence="4">
    <location>
        <begin position="4"/>
        <end position="235"/>
    </location>
</feature>
<reference evidence="5" key="1">
    <citation type="submission" date="2014-12" db="EMBL/GenBank/DDBJ databases">
        <title>The draft genome of the Tatumella morbirosei type strain, LMG23360T isolated from pineapple rot.</title>
        <authorList>
            <person name="Smits T.H."/>
            <person name="Palmer M."/>
            <person name="Venter S.N."/>
            <person name="Duffy B."/>
            <person name="Steenkamp E.T."/>
            <person name="Chan W.Y."/>
            <person name="Coutinho T.A."/>
            <person name="Coetzee M.P."/>
            <person name="De Maayer P."/>
        </authorList>
    </citation>
    <scope>NUCLEOTIDE SEQUENCE [LARGE SCALE GENOMIC DNA]</scope>
    <source>
        <strain evidence="5">LMG 23360</strain>
    </source>
</reference>
<dbReference type="SUPFAM" id="SSF52540">
    <property type="entry name" value="P-loop containing nucleoside triphosphate hydrolases"/>
    <property type="match status" value="2"/>
</dbReference>
<dbReference type="InterPro" id="IPR003593">
    <property type="entry name" value="AAA+_ATPase"/>
</dbReference>
<dbReference type="EMBL" id="JPKR02000002">
    <property type="protein sequence ID" value="KGD73468.1"/>
    <property type="molecule type" value="Genomic_DNA"/>
</dbReference>
<dbReference type="RefSeq" id="WP_038019594.1">
    <property type="nucleotide sequence ID" value="NZ_JPKR02000002.1"/>
</dbReference>
<dbReference type="Gene3D" id="3.40.50.300">
    <property type="entry name" value="P-loop containing nucleotide triphosphate hydrolases"/>
    <property type="match status" value="2"/>
</dbReference>
<dbReference type="OrthoDB" id="9805029at2"/>
<dbReference type="STRING" id="642227.HA49_09375"/>
<dbReference type="PANTHER" id="PTHR43158:SF2">
    <property type="entry name" value="SKFA PEPTIDE EXPORT ATP-BINDING PROTEIN SKFE"/>
    <property type="match status" value="1"/>
</dbReference>
<evidence type="ECO:0000313" key="6">
    <source>
        <dbReference type="Proteomes" id="UP000029577"/>
    </source>
</evidence>
<evidence type="ECO:0000313" key="5">
    <source>
        <dbReference type="EMBL" id="KGD73468.1"/>
    </source>
</evidence>
<sequence>MTSLQITQGTFRQGKHWKLHIEQLEIKSADSWAFVGTNGSGKSSLAKAVTAELPATTGTVHQGFKRAVRLSLEQLSQLVAAEWERNNTDLYSEGESEDGRLTRQIIMDEVADESRCRMLSEQFAIEHLLDRPFKFLSTGETRKALLCKTLMSAPDLLVLDEPFDGLDVGSRENLSRQLHSLSQQGTTLVLVLNRFEDIPEFVDHVGVLAEGTLSHIGPRAEILKQALIIQLAHSEKIKSVSLPAADDPAPDNGENDTQSPIILRNGKVSWDDKLIIDGLNWQVDPGQHWQITGPNGAGKSTLLSLVTGDHPQGYSNDLTLFGIRRGSGETIWDIKQHIGYVSSSLHLEYRVSATVRTVILSGFFDSIGLYQAVSDRQNQLATQWLALLGMDNSLASAPFHSLSWGQQRLVLIVRALVKHPRVLILDEPLQGLDAINRQLIRQFVNVLIGEGRTQLLFVSHHAEDAPDCITHRLTFVPKQGGGYGFQQDSLKDS</sequence>
<organism evidence="5 6">
    <name type="scientific">Tatumella morbirosei</name>
    <dbReference type="NCBI Taxonomy" id="642227"/>
    <lineage>
        <taxon>Bacteria</taxon>
        <taxon>Pseudomonadati</taxon>
        <taxon>Pseudomonadota</taxon>
        <taxon>Gammaproteobacteria</taxon>
        <taxon>Enterobacterales</taxon>
        <taxon>Erwiniaceae</taxon>
        <taxon>Tatumella</taxon>
    </lineage>
</organism>
<dbReference type="GO" id="GO:0016887">
    <property type="term" value="F:ATP hydrolysis activity"/>
    <property type="evidence" value="ECO:0007669"/>
    <property type="project" value="InterPro"/>
</dbReference>
<dbReference type="PROSITE" id="PS50893">
    <property type="entry name" value="ABC_TRANSPORTER_2"/>
    <property type="match status" value="2"/>
</dbReference>
<dbReference type="InterPro" id="IPR003439">
    <property type="entry name" value="ABC_transporter-like_ATP-bd"/>
</dbReference>
<comment type="caution">
    <text evidence="5">The sequence shown here is derived from an EMBL/GenBank/DDBJ whole genome shotgun (WGS) entry which is preliminary data.</text>
</comment>
<dbReference type="AlphaFoldDB" id="A0A095UG88"/>
<dbReference type="Proteomes" id="UP000029577">
    <property type="component" value="Unassembled WGS sequence"/>
</dbReference>